<sequence length="248" mass="27504">MLASGTTANGEVAQGQRMRVEPLRGSRKKVAEVRFILVDNLKEVEDRAKLVILQGMEDTSQMLGIDEQESGLKKAKGELEKNLARAKTDAVKEVKKLKAGYAVVISQLQVETKANLDETAEELDRLGRHLMLKGYSQEEVDAIMADTYAQEEKEEIGLHGVVDGLDGVFPRTVLNNQGDDVELSEDGGELETPKALLYVQAELQVELDPSRARGDYVLMCNKEFAGQFNKMKEANENSEDRFIKATSD</sequence>
<evidence type="ECO:0000313" key="2">
    <source>
        <dbReference type="Proteomes" id="UP000541444"/>
    </source>
</evidence>
<proteinExistence type="predicted"/>
<dbReference type="Proteomes" id="UP000541444">
    <property type="component" value="Unassembled WGS sequence"/>
</dbReference>
<organism evidence="1 2">
    <name type="scientific">Kingdonia uniflora</name>
    <dbReference type="NCBI Taxonomy" id="39325"/>
    <lineage>
        <taxon>Eukaryota</taxon>
        <taxon>Viridiplantae</taxon>
        <taxon>Streptophyta</taxon>
        <taxon>Embryophyta</taxon>
        <taxon>Tracheophyta</taxon>
        <taxon>Spermatophyta</taxon>
        <taxon>Magnoliopsida</taxon>
        <taxon>Ranunculales</taxon>
        <taxon>Circaeasteraceae</taxon>
        <taxon>Kingdonia</taxon>
    </lineage>
</organism>
<protein>
    <submittedName>
        <fullName evidence="1">Uncharacterized protein</fullName>
    </submittedName>
</protein>
<gene>
    <name evidence="1" type="ORF">GIB67_011902</name>
</gene>
<keyword evidence="2" id="KW-1185">Reference proteome</keyword>
<accession>A0A7J7LZU4</accession>
<dbReference type="AlphaFoldDB" id="A0A7J7LZU4"/>
<dbReference type="EMBL" id="JACGCM010001854">
    <property type="protein sequence ID" value="KAF6148127.1"/>
    <property type="molecule type" value="Genomic_DNA"/>
</dbReference>
<reference evidence="1 2" key="1">
    <citation type="journal article" date="2020" name="IScience">
        <title>Genome Sequencing of the Endangered Kingdonia uniflora (Circaeasteraceae, Ranunculales) Reveals Potential Mechanisms of Evolutionary Specialization.</title>
        <authorList>
            <person name="Sun Y."/>
            <person name="Deng T."/>
            <person name="Zhang A."/>
            <person name="Moore M.J."/>
            <person name="Landis J.B."/>
            <person name="Lin N."/>
            <person name="Zhang H."/>
            <person name="Zhang X."/>
            <person name="Huang J."/>
            <person name="Zhang X."/>
            <person name="Sun H."/>
            <person name="Wang H."/>
        </authorList>
    </citation>
    <scope>NUCLEOTIDE SEQUENCE [LARGE SCALE GENOMIC DNA]</scope>
    <source>
        <strain evidence="1">TB1705</strain>
        <tissue evidence="1">Leaf</tissue>
    </source>
</reference>
<name>A0A7J7LZU4_9MAGN</name>
<comment type="caution">
    <text evidence="1">The sequence shown here is derived from an EMBL/GenBank/DDBJ whole genome shotgun (WGS) entry which is preliminary data.</text>
</comment>
<evidence type="ECO:0000313" key="1">
    <source>
        <dbReference type="EMBL" id="KAF6148127.1"/>
    </source>
</evidence>